<comment type="caution">
    <text evidence="3">The sequence shown here is derived from an EMBL/GenBank/DDBJ whole genome shotgun (WGS) entry which is preliminary data.</text>
</comment>
<dbReference type="InterPro" id="IPR014756">
    <property type="entry name" value="Ig_E-set"/>
</dbReference>
<dbReference type="EMBL" id="AZBU02000001">
    <property type="protein sequence ID" value="TMS39203.1"/>
    <property type="molecule type" value="Genomic_DNA"/>
</dbReference>
<dbReference type="InterPro" id="IPR011021">
    <property type="entry name" value="Arrestin-like_N"/>
</dbReference>
<protein>
    <recommendedName>
        <fullName evidence="2">Arrestin C-terminal-like domain-containing protein</fullName>
    </recommendedName>
</protein>
<reference evidence="3 4" key="2">
    <citation type="journal article" date="2019" name="G3 (Bethesda)">
        <title>Hybrid Assembly of the Genome of the Entomopathogenic Nematode Steinernema carpocapsae Identifies the X-Chromosome.</title>
        <authorList>
            <person name="Serra L."/>
            <person name="Macchietto M."/>
            <person name="Macias-Munoz A."/>
            <person name="McGill C.J."/>
            <person name="Rodriguez I.M."/>
            <person name="Rodriguez B."/>
            <person name="Murad R."/>
            <person name="Mortazavi A."/>
        </authorList>
    </citation>
    <scope>NUCLEOTIDE SEQUENCE [LARGE SCALE GENOMIC DNA]</scope>
    <source>
        <strain evidence="3 4">ALL</strain>
    </source>
</reference>
<dbReference type="GO" id="GO:0005737">
    <property type="term" value="C:cytoplasm"/>
    <property type="evidence" value="ECO:0007669"/>
    <property type="project" value="TreeGrafter"/>
</dbReference>
<keyword evidence="4" id="KW-1185">Reference proteome</keyword>
<evidence type="ECO:0000313" key="3">
    <source>
        <dbReference type="EMBL" id="TMS39203.1"/>
    </source>
</evidence>
<gene>
    <name evidence="3" type="ORF">L596_005768</name>
</gene>
<dbReference type="Proteomes" id="UP000298663">
    <property type="component" value="Chromosome X"/>
</dbReference>
<proteinExistence type="inferred from homology"/>
<dbReference type="SUPFAM" id="SSF81296">
    <property type="entry name" value="E set domains"/>
    <property type="match status" value="2"/>
</dbReference>
<dbReference type="InterPro" id="IPR014752">
    <property type="entry name" value="Arrestin-like_C"/>
</dbReference>
<evidence type="ECO:0000256" key="1">
    <source>
        <dbReference type="ARBA" id="ARBA00005298"/>
    </source>
</evidence>
<dbReference type="PANTHER" id="PTHR11188">
    <property type="entry name" value="ARRESTIN DOMAIN CONTAINING PROTEIN"/>
    <property type="match status" value="1"/>
</dbReference>
<dbReference type="EMBL" id="CM016762">
    <property type="protein sequence ID" value="TMS39203.1"/>
    <property type="molecule type" value="Genomic_DNA"/>
</dbReference>
<organism evidence="3 4">
    <name type="scientific">Steinernema carpocapsae</name>
    <name type="common">Entomopathogenic nematode</name>
    <dbReference type="NCBI Taxonomy" id="34508"/>
    <lineage>
        <taxon>Eukaryota</taxon>
        <taxon>Metazoa</taxon>
        <taxon>Ecdysozoa</taxon>
        <taxon>Nematoda</taxon>
        <taxon>Chromadorea</taxon>
        <taxon>Rhabditida</taxon>
        <taxon>Tylenchina</taxon>
        <taxon>Panagrolaimomorpha</taxon>
        <taxon>Strongyloidoidea</taxon>
        <taxon>Steinernematidae</taxon>
        <taxon>Steinernema</taxon>
    </lineage>
</organism>
<reference evidence="3 4" key="1">
    <citation type="journal article" date="2015" name="Genome Biol.">
        <title>Comparative genomics of Steinernema reveals deeply conserved gene regulatory networks.</title>
        <authorList>
            <person name="Dillman A.R."/>
            <person name="Macchietto M."/>
            <person name="Porter C.F."/>
            <person name="Rogers A."/>
            <person name="Williams B."/>
            <person name="Antoshechkin I."/>
            <person name="Lee M.M."/>
            <person name="Goodwin Z."/>
            <person name="Lu X."/>
            <person name="Lewis E.E."/>
            <person name="Goodrich-Blair H."/>
            <person name="Stock S.P."/>
            <person name="Adams B.J."/>
            <person name="Sternberg P.W."/>
            <person name="Mortazavi A."/>
        </authorList>
    </citation>
    <scope>NUCLEOTIDE SEQUENCE [LARGE SCALE GENOMIC DNA]</scope>
    <source>
        <strain evidence="3 4">ALL</strain>
    </source>
</reference>
<dbReference type="STRING" id="34508.A0A4V6I8T7"/>
<feature type="domain" description="Arrestin C-terminal-like" evidence="2">
    <location>
        <begin position="151"/>
        <end position="290"/>
    </location>
</feature>
<name>A0A4V6I8T7_STECR</name>
<sequence>MKIDHFDVVLSKDCNQPYIGGDNVQGKIEVSVSEKVQISRLSVRLHGQTQTSWRNKNSDVVYESKELVLSEYADLTRDLFMHCDDDFYLSEGFHNIAFQIPLPLDVISSIERENHGWVRYTCTAVLDIPENGASEIVAEEKFSRLFIAQSRRPALSVQMTVSEMGLLPGETIPVTLLIENDLKAKAKKHKDSHECVQLTLCQQLDFRSQNRYELHLFDRKALTIVVEAHGTCKSTPGKGAQTKIIDFKIPENLPPTSIKANGLITCSYFFKLDMDHFDVIVPVVIGTVKTHGVV</sequence>
<dbReference type="OrthoDB" id="2333384at2759"/>
<dbReference type="Pfam" id="PF02752">
    <property type="entry name" value="Arrestin_C"/>
    <property type="match status" value="1"/>
</dbReference>
<comment type="similarity">
    <text evidence="1">Belongs to the arrestin family.</text>
</comment>
<dbReference type="GO" id="GO:0015031">
    <property type="term" value="P:protein transport"/>
    <property type="evidence" value="ECO:0007669"/>
    <property type="project" value="TreeGrafter"/>
</dbReference>
<dbReference type="PANTHER" id="PTHR11188:SF159">
    <property type="entry name" value="ARRESTIN C-TERMINAL-LIKE DOMAIN-CONTAINING PROTEIN"/>
    <property type="match status" value="1"/>
</dbReference>
<dbReference type="InterPro" id="IPR011022">
    <property type="entry name" value="Arrestin_C-like"/>
</dbReference>
<dbReference type="InterPro" id="IPR050357">
    <property type="entry name" value="Arrestin_domain-protein"/>
</dbReference>
<evidence type="ECO:0000313" key="4">
    <source>
        <dbReference type="Proteomes" id="UP000298663"/>
    </source>
</evidence>
<dbReference type="SMART" id="SM01017">
    <property type="entry name" value="Arrestin_C"/>
    <property type="match status" value="1"/>
</dbReference>
<accession>A0A4V6I8T7</accession>
<dbReference type="Pfam" id="PF00339">
    <property type="entry name" value="Arrestin_N"/>
    <property type="match status" value="1"/>
</dbReference>
<dbReference type="AlphaFoldDB" id="A0A4V6I8T7"/>
<evidence type="ECO:0000259" key="2">
    <source>
        <dbReference type="SMART" id="SM01017"/>
    </source>
</evidence>
<dbReference type="Gene3D" id="2.60.40.640">
    <property type="match status" value="2"/>
</dbReference>